<dbReference type="AlphaFoldDB" id="A0A1I5RNJ4"/>
<evidence type="ECO:0000313" key="2">
    <source>
        <dbReference type="Proteomes" id="UP000199227"/>
    </source>
</evidence>
<evidence type="ECO:0000313" key="1">
    <source>
        <dbReference type="EMBL" id="SFP60118.1"/>
    </source>
</evidence>
<keyword evidence="2" id="KW-1185">Reference proteome</keyword>
<reference evidence="1 2" key="1">
    <citation type="submission" date="2016-10" db="EMBL/GenBank/DDBJ databases">
        <authorList>
            <person name="de Groot N.N."/>
        </authorList>
    </citation>
    <scope>NUCLEOTIDE SEQUENCE [LARGE SCALE GENOMIC DNA]</scope>
    <source>
        <strain evidence="1 2">EP1-55-1</strain>
    </source>
</reference>
<dbReference type="Proteomes" id="UP000199227">
    <property type="component" value="Unassembled WGS sequence"/>
</dbReference>
<dbReference type="RefSeq" id="WP_092913040.1">
    <property type="nucleotide sequence ID" value="NZ_FOXB01000028.1"/>
</dbReference>
<dbReference type="Pfam" id="PF10109">
    <property type="entry name" value="Phage_TAC_7"/>
    <property type="match status" value="1"/>
</dbReference>
<proteinExistence type="predicted"/>
<protein>
    <submittedName>
        <fullName evidence="1">Phage tail assembly chaperone protein, E, or 41 or 14</fullName>
    </submittedName>
</protein>
<dbReference type="STRING" id="223786.SAMN05216234_1282"/>
<organism evidence="1 2">
    <name type="scientific">Hydrogenimonas thermophila</name>
    <dbReference type="NCBI Taxonomy" id="223786"/>
    <lineage>
        <taxon>Bacteria</taxon>
        <taxon>Pseudomonadati</taxon>
        <taxon>Campylobacterota</taxon>
        <taxon>Epsilonproteobacteria</taxon>
        <taxon>Campylobacterales</taxon>
        <taxon>Hydrogenimonadaceae</taxon>
        <taxon>Hydrogenimonas</taxon>
    </lineage>
</organism>
<dbReference type="OrthoDB" id="9896596at2"/>
<dbReference type="EMBL" id="FOXB01000028">
    <property type="protein sequence ID" value="SFP60118.1"/>
    <property type="molecule type" value="Genomic_DNA"/>
</dbReference>
<accession>A0A1I5RNJ4</accession>
<gene>
    <name evidence="1" type="ORF">SAMN05216234_1282</name>
</gene>
<dbReference type="InterPro" id="IPR019289">
    <property type="entry name" value="Phage_tail_E/E"/>
</dbReference>
<name>A0A1I5RNJ4_9BACT</name>
<sequence>MKVKLVIAEKIDGKEIKELEFREPIGADLEEIMGEFSGGDKKSIGKALTQMASNLVTSHPISPDDFRKFKAKNYMAVMNEMMTFLF</sequence>